<dbReference type="InterPro" id="IPR023232">
    <property type="entry name" value="Glyco_hydro_2_AS"/>
</dbReference>
<evidence type="ECO:0000259" key="8">
    <source>
        <dbReference type="SMART" id="SM01038"/>
    </source>
</evidence>
<dbReference type="InterPro" id="IPR006103">
    <property type="entry name" value="Glyco_hydro_2_cat"/>
</dbReference>
<dbReference type="InterPro" id="IPR014718">
    <property type="entry name" value="GH-type_carb-bd"/>
</dbReference>
<dbReference type="PROSITE" id="PS00608">
    <property type="entry name" value="GLYCOSYL_HYDROL_F2_2"/>
    <property type="match status" value="1"/>
</dbReference>
<dbReference type="Pfam" id="PF02836">
    <property type="entry name" value="Glyco_hydro_2_C"/>
    <property type="match status" value="1"/>
</dbReference>
<dbReference type="InterPro" id="IPR008979">
    <property type="entry name" value="Galactose-bd-like_sf"/>
</dbReference>
<dbReference type="InterPro" id="IPR036156">
    <property type="entry name" value="Beta-gal/glucu_dom_sf"/>
</dbReference>
<dbReference type="Pfam" id="PF00703">
    <property type="entry name" value="Glyco_hydro_2"/>
    <property type="match status" value="1"/>
</dbReference>
<comment type="similarity">
    <text evidence="2">Belongs to the glycosyl hydrolase 2 family.</text>
</comment>
<dbReference type="PANTHER" id="PTHR46323:SF2">
    <property type="entry name" value="BETA-GALACTOSIDASE"/>
    <property type="match status" value="1"/>
</dbReference>
<feature type="region of interest" description="Disordered" evidence="7">
    <location>
        <begin position="602"/>
        <end position="629"/>
    </location>
</feature>
<organism evidence="9 10">
    <name type="scientific">Bifidobacterium lemurum</name>
    <dbReference type="NCBI Taxonomy" id="1603886"/>
    <lineage>
        <taxon>Bacteria</taxon>
        <taxon>Bacillati</taxon>
        <taxon>Actinomycetota</taxon>
        <taxon>Actinomycetes</taxon>
        <taxon>Bifidobacteriales</taxon>
        <taxon>Bifidobacteriaceae</taxon>
        <taxon>Bifidobacterium</taxon>
    </lineage>
</organism>
<sequence>MFIERYYEDLNHLHVGTMPNRAYYVPASRRMDTAGERRVDSDRLTLLNGDWDFRYYPSVWDLDAEVQRAHRRHEPAFFDQGFNADPSAGFGTIPVPSVWQTQGFDAHQYTNINYPFPLDPPFVPQDDPCGVYLTDFEWTPDPAAPRAFLNFEGVDSCCYVWVNGVFVGYTQVSHSTSEFDVTDVLEPGGNTLAVLVLKWCDGSYLEDQDKFRMSGIFRDVYLLARPELAIWDYFVRTPITWADTPGTPAAVRADVSVELAFLGGETAVTASLFDADGREVGSARFEADDADRREAGSARYTTDAAEVDAGESDAADTSAAARVADGQATDARASDADIAPAADRSASDAIDSAETQATAAAAPSGATTEPTDASARTLSIAIDSPHLWNAEDPYLYTLVLETEHETITSLVGVREVDKTLTDGHEVITVNRRPIKLHGVNRHDSDPVTGPVIGEKQMLADLTLMKQHNVNAIRTSHYPNAPHFYDLFDRLGFFVCAEADNESHGTSSAIDPDMSEAASLKRWNRLIADNPVWTEPTVDRTRRCVERDKNHASIIIWSMGNECAYGCTFEAALAWTKAFDPTRLTHYESARYISDARLDGAGANAAGDAPLPTPSVPEENTGSASAPTGIPDAGLARATYDFGNLDMHSRMYPTVESIDEYFSENGPRGDGSNGDDGDNGVKPYILCEFCHAMGNGPGDLEDYFTRIQRYPGLVGDFIWEWCDHAVDRGTNASGRREYAYGGDSGEYPHDNNFCMDGLVYPDRTPHTGLAEFRNVYRPARVVDFDSADATVTLHNYMDFLTLGEAATILVELYFDGELDSYYLFDEADRAQLDAIGPHGEGKVSLGGLDIPEDVAGRVTVVLRYLTPHAVDAHDVELMPELFELGFDEIAVPTRDNRNQIALTARELAAGRAGEWMEDYAGDEAIDAGRAAAAHATPTVLERGAELVVEGEDFRYAFDRRTGLLASMVYRNRALLDRPMELDVWRAPTDNDQYVKAEWMRARYDHAYARAYEVAVAADEGGAEAVANGGSIAMSSAAGQPVAQASTQAFATDGDTADGRSSRPVVIRARMALVAPVVQRIADIDAVWTIHPSGAVELAMDVERDTAFPFLPRFGVRLFVPKRMDQVGYCGLGPNESYVDKRRSSWHGVFEGTVDSMFEPYIKPQENGNHHDCDWARLADDECSFTVLAGPGTAADGLSTFDFQALPYTAEEMTRKAHNAELERAGSTVVCVDYRQSGIGSNSCGPKLAEQYRLDEPRFAFSVMFRPAIAER</sequence>
<dbReference type="InterPro" id="IPR006102">
    <property type="entry name" value="Ig-like_GH2"/>
</dbReference>
<dbReference type="EMBL" id="MWWX01000003">
    <property type="protein sequence ID" value="OZG62824.1"/>
    <property type="molecule type" value="Genomic_DNA"/>
</dbReference>
<accession>A0A261FUF9</accession>
<dbReference type="OrthoDB" id="9762066at2"/>
<feature type="compositionally biased region" description="Low complexity" evidence="7">
    <location>
        <begin position="315"/>
        <end position="325"/>
    </location>
</feature>
<evidence type="ECO:0000256" key="5">
    <source>
        <dbReference type="ARBA" id="ARBA00022801"/>
    </source>
</evidence>
<evidence type="ECO:0000256" key="4">
    <source>
        <dbReference type="ARBA" id="ARBA00013303"/>
    </source>
</evidence>
<evidence type="ECO:0000256" key="3">
    <source>
        <dbReference type="ARBA" id="ARBA00012756"/>
    </source>
</evidence>
<evidence type="ECO:0000256" key="2">
    <source>
        <dbReference type="ARBA" id="ARBA00007401"/>
    </source>
</evidence>
<dbReference type="STRING" id="1603886.GCA_001895165_02042"/>
<dbReference type="SUPFAM" id="SSF51445">
    <property type="entry name" value="(Trans)glycosidases"/>
    <property type="match status" value="1"/>
</dbReference>
<evidence type="ECO:0000256" key="7">
    <source>
        <dbReference type="SAM" id="MobiDB-lite"/>
    </source>
</evidence>
<dbReference type="Gene3D" id="2.60.120.260">
    <property type="entry name" value="Galactose-binding domain-like"/>
    <property type="match status" value="1"/>
</dbReference>
<dbReference type="Gene3D" id="2.60.40.10">
    <property type="entry name" value="Immunoglobulins"/>
    <property type="match status" value="1"/>
</dbReference>
<evidence type="ECO:0000313" key="9">
    <source>
        <dbReference type="EMBL" id="OZG62824.1"/>
    </source>
</evidence>
<feature type="region of interest" description="Disordered" evidence="7">
    <location>
        <begin position="288"/>
        <end position="373"/>
    </location>
</feature>
<dbReference type="AlphaFoldDB" id="A0A261FUF9"/>
<name>A0A261FUF9_9BIFI</name>
<dbReference type="InterPro" id="IPR011013">
    <property type="entry name" value="Gal_mutarotase_sf_dom"/>
</dbReference>
<reference evidence="9 10" key="1">
    <citation type="journal article" date="2017" name="BMC Genomics">
        <title>Comparative genomic and phylogenomic analyses of the Bifidobacteriaceae family.</title>
        <authorList>
            <person name="Lugli G.A."/>
            <person name="Milani C."/>
            <person name="Turroni F."/>
            <person name="Duranti S."/>
            <person name="Mancabelli L."/>
            <person name="Mangifesta M."/>
            <person name="Ferrario C."/>
            <person name="Modesto M."/>
            <person name="Mattarelli P."/>
            <person name="Jiri K."/>
            <person name="van Sinderen D."/>
            <person name="Ventura M."/>
        </authorList>
    </citation>
    <scope>NUCLEOTIDE SEQUENCE [LARGE SCALE GENOMIC DNA]</scope>
    <source>
        <strain evidence="9 10">DSM 28807</strain>
    </source>
</reference>
<dbReference type="InterPro" id="IPR050347">
    <property type="entry name" value="Bact_Beta-galactosidase"/>
</dbReference>
<dbReference type="InterPro" id="IPR013783">
    <property type="entry name" value="Ig-like_fold"/>
</dbReference>
<dbReference type="Proteomes" id="UP000216352">
    <property type="component" value="Unassembled WGS sequence"/>
</dbReference>
<keyword evidence="6" id="KW-0326">Glycosidase</keyword>
<dbReference type="Pfam" id="PF02929">
    <property type="entry name" value="Bgal_small_N"/>
    <property type="match status" value="1"/>
</dbReference>
<protein>
    <recommendedName>
        <fullName evidence="4">Beta-galactosidase</fullName>
        <ecNumber evidence="3">3.2.1.23</ecNumber>
    </recommendedName>
</protein>
<dbReference type="Pfam" id="PF02837">
    <property type="entry name" value="Glyco_hydro_2_N"/>
    <property type="match status" value="1"/>
</dbReference>
<dbReference type="SUPFAM" id="SSF49303">
    <property type="entry name" value="beta-Galactosidase/glucuronidase domain"/>
    <property type="match status" value="1"/>
</dbReference>
<dbReference type="SUPFAM" id="SSF74650">
    <property type="entry name" value="Galactose mutarotase-like"/>
    <property type="match status" value="1"/>
</dbReference>
<gene>
    <name evidence="9" type="ORF">BLEM_0492</name>
</gene>
<proteinExistence type="inferred from homology"/>
<dbReference type="SUPFAM" id="SSF49785">
    <property type="entry name" value="Galactose-binding domain-like"/>
    <property type="match status" value="1"/>
</dbReference>
<dbReference type="Gene3D" id="2.70.98.10">
    <property type="match status" value="1"/>
</dbReference>
<dbReference type="PANTHER" id="PTHR46323">
    <property type="entry name" value="BETA-GALACTOSIDASE"/>
    <property type="match status" value="1"/>
</dbReference>
<dbReference type="EC" id="3.2.1.23" evidence="3"/>
<keyword evidence="5" id="KW-0378">Hydrolase</keyword>
<dbReference type="SMART" id="SM01038">
    <property type="entry name" value="Bgal_small_N"/>
    <property type="match status" value="1"/>
</dbReference>
<evidence type="ECO:0000256" key="6">
    <source>
        <dbReference type="ARBA" id="ARBA00023295"/>
    </source>
</evidence>
<feature type="compositionally biased region" description="Acidic residues" evidence="7">
    <location>
        <begin position="305"/>
        <end position="314"/>
    </location>
</feature>
<dbReference type="RefSeq" id="WP_072726889.1">
    <property type="nucleotide sequence ID" value="NZ_BDIS01000027.1"/>
</dbReference>
<evidence type="ECO:0000313" key="10">
    <source>
        <dbReference type="Proteomes" id="UP000216352"/>
    </source>
</evidence>
<evidence type="ECO:0000256" key="1">
    <source>
        <dbReference type="ARBA" id="ARBA00001412"/>
    </source>
</evidence>
<feature type="compositionally biased region" description="Low complexity" evidence="7">
    <location>
        <begin position="336"/>
        <end position="371"/>
    </location>
</feature>
<comment type="catalytic activity">
    <reaction evidence="1">
        <text>Hydrolysis of terminal non-reducing beta-D-galactose residues in beta-D-galactosides.</text>
        <dbReference type="EC" id="3.2.1.23"/>
    </reaction>
</comment>
<dbReference type="Gene3D" id="3.20.20.80">
    <property type="entry name" value="Glycosidases"/>
    <property type="match status" value="1"/>
</dbReference>
<dbReference type="GO" id="GO:0004565">
    <property type="term" value="F:beta-galactosidase activity"/>
    <property type="evidence" value="ECO:0007669"/>
    <property type="project" value="UniProtKB-EC"/>
</dbReference>
<keyword evidence="10" id="KW-1185">Reference proteome</keyword>
<feature type="domain" description="Beta galactosidase small chain/" evidence="8">
    <location>
        <begin position="946"/>
        <end position="1264"/>
    </location>
</feature>
<comment type="caution">
    <text evidence="9">The sequence shown here is derived from an EMBL/GenBank/DDBJ whole genome shotgun (WGS) entry which is preliminary data.</text>
</comment>
<dbReference type="InterPro" id="IPR006104">
    <property type="entry name" value="Glyco_hydro_2_N"/>
</dbReference>
<dbReference type="InterPro" id="IPR004199">
    <property type="entry name" value="B-gal_small/dom_5"/>
</dbReference>
<dbReference type="GO" id="GO:0005990">
    <property type="term" value="P:lactose catabolic process"/>
    <property type="evidence" value="ECO:0007669"/>
    <property type="project" value="TreeGrafter"/>
</dbReference>
<dbReference type="GO" id="GO:0030246">
    <property type="term" value="F:carbohydrate binding"/>
    <property type="evidence" value="ECO:0007669"/>
    <property type="project" value="InterPro"/>
</dbReference>
<dbReference type="InterPro" id="IPR017853">
    <property type="entry name" value="GH"/>
</dbReference>
<dbReference type="GO" id="GO:0009341">
    <property type="term" value="C:beta-galactosidase complex"/>
    <property type="evidence" value="ECO:0007669"/>
    <property type="project" value="InterPro"/>
</dbReference>